<protein>
    <recommendedName>
        <fullName evidence="3">Helicase ATP-binding domain-containing protein</fullName>
    </recommendedName>
</protein>
<dbReference type="GO" id="GO:0005524">
    <property type="term" value="F:ATP binding"/>
    <property type="evidence" value="ECO:0007669"/>
    <property type="project" value="InterPro"/>
</dbReference>
<keyword evidence="5" id="KW-1185">Reference proteome</keyword>
<accession>A0A9J6ENB0</accession>
<feature type="domain" description="Helicase ATP-binding" evidence="3">
    <location>
        <begin position="96"/>
        <end position="158"/>
    </location>
</feature>
<comment type="caution">
    <text evidence="4">The sequence shown here is derived from an EMBL/GenBank/DDBJ whole genome shotgun (WGS) entry which is preliminary data.</text>
</comment>
<dbReference type="GO" id="GO:0004386">
    <property type="term" value="F:helicase activity"/>
    <property type="evidence" value="ECO:0007669"/>
    <property type="project" value="UniProtKB-KW"/>
</dbReference>
<dbReference type="PROSITE" id="PS51192">
    <property type="entry name" value="HELICASE_ATP_BIND_1"/>
    <property type="match status" value="1"/>
</dbReference>
<reference evidence="4" key="1">
    <citation type="journal article" date="2020" name="Cell">
        <title>Large-Scale Comparative Analyses of Tick Genomes Elucidate Their Genetic Diversity and Vector Capacities.</title>
        <authorList>
            <consortium name="Tick Genome and Microbiome Consortium (TIGMIC)"/>
            <person name="Jia N."/>
            <person name="Wang J."/>
            <person name="Shi W."/>
            <person name="Du L."/>
            <person name="Sun Y."/>
            <person name="Zhan W."/>
            <person name="Jiang J.F."/>
            <person name="Wang Q."/>
            <person name="Zhang B."/>
            <person name="Ji P."/>
            <person name="Bell-Sakyi L."/>
            <person name="Cui X.M."/>
            <person name="Yuan T.T."/>
            <person name="Jiang B.G."/>
            <person name="Yang W.F."/>
            <person name="Lam T.T."/>
            <person name="Chang Q.C."/>
            <person name="Ding S.J."/>
            <person name="Wang X.J."/>
            <person name="Zhu J.G."/>
            <person name="Ruan X.D."/>
            <person name="Zhao L."/>
            <person name="Wei J.T."/>
            <person name="Ye R.Z."/>
            <person name="Que T.C."/>
            <person name="Du C.H."/>
            <person name="Zhou Y.H."/>
            <person name="Cheng J.X."/>
            <person name="Dai P.F."/>
            <person name="Guo W.B."/>
            <person name="Han X.H."/>
            <person name="Huang E.J."/>
            <person name="Li L.F."/>
            <person name="Wei W."/>
            <person name="Gao Y.C."/>
            <person name="Liu J.Z."/>
            <person name="Shao H.Z."/>
            <person name="Wang X."/>
            <person name="Wang C.C."/>
            <person name="Yang T.C."/>
            <person name="Huo Q.B."/>
            <person name="Li W."/>
            <person name="Chen H.Y."/>
            <person name="Chen S.E."/>
            <person name="Zhou L.G."/>
            <person name="Ni X.B."/>
            <person name="Tian J.H."/>
            <person name="Sheng Y."/>
            <person name="Liu T."/>
            <person name="Pan Y.S."/>
            <person name="Xia L.Y."/>
            <person name="Li J."/>
            <person name="Zhao F."/>
            <person name="Cao W.C."/>
        </authorList>
    </citation>
    <scope>NUCLEOTIDE SEQUENCE</scope>
    <source>
        <strain evidence="4">Rmic-2018</strain>
    </source>
</reference>
<keyword evidence="1" id="KW-0378">Hydrolase</keyword>
<keyword evidence="2" id="KW-0347">Helicase</keyword>
<evidence type="ECO:0000313" key="5">
    <source>
        <dbReference type="Proteomes" id="UP000821866"/>
    </source>
</evidence>
<reference evidence="4" key="2">
    <citation type="submission" date="2021-09" db="EMBL/GenBank/DDBJ databases">
        <authorList>
            <person name="Jia N."/>
            <person name="Wang J."/>
            <person name="Shi W."/>
            <person name="Du L."/>
            <person name="Sun Y."/>
            <person name="Zhan W."/>
            <person name="Jiang J."/>
            <person name="Wang Q."/>
            <person name="Zhang B."/>
            <person name="Ji P."/>
            <person name="Sakyi L.B."/>
            <person name="Cui X."/>
            <person name="Yuan T."/>
            <person name="Jiang B."/>
            <person name="Yang W."/>
            <person name="Lam T.T.-Y."/>
            <person name="Chang Q."/>
            <person name="Ding S."/>
            <person name="Wang X."/>
            <person name="Zhu J."/>
            <person name="Ruan X."/>
            <person name="Zhao L."/>
            <person name="Wei J."/>
            <person name="Que T."/>
            <person name="Du C."/>
            <person name="Cheng J."/>
            <person name="Dai P."/>
            <person name="Han X."/>
            <person name="Huang E."/>
            <person name="Gao Y."/>
            <person name="Liu J."/>
            <person name="Shao H."/>
            <person name="Ye R."/>
            <person name="Li L."/>
            <person name="Wei W."/>
            <person name="Wang X."/>
            <person name="Wang C."/>
            <person name="Huo Q."/>
            <person name="Li W."/>
            <person name="Guo W."/>
            <person name="Chen H."/>
            <person name="Chen S."/>
            <person name="Zhou L."/>
            <person name="Zhou L."/>
            <person name="Ni X."/>
            <person name="Tian J."/>
            <person name="Zhou Y."/>
            <person name="Sheng Y."/>
            <person name="Liu T."/>
            <person name="Pan Y."/>
            <person name="Xia L."/>
            <person name="Li J."/>
            <person name="Zhao F."/>
            <person name="Cao W."/>
        </authorList>
    </citation>
    <scope>NUCLEOTIDE SEQUENCE</scope>
    <source>
        <strain evidence="4">Rmic-2018</strain>
        <tissue evidence="4">Larvae</tissue>
    </source>
</reference>
<proteinExistence type="predicted"/>
<sequence length="158" mass="17098">MTVPANHFFEGYCNVIPTVPSSGLFTSQHSAIKDTPHLFVSSGPEGPSMGMFPKRIFWFLQPILALEESNFPDFIVRGIKAQGEHTSPTCIEAHCWSIALSGGNFLAKAETGSHKALAYVLPAVIHVRQQSPLEERGGPIVVVLAPTPKLAKQVHNVA</sequence>
<dbReference type="InterPro" id="IPR027417">
    <property type="entry name" value="P-loop_NTPase"/>
</dbReference>
<dbReference type="GO" id="GO:0016787">
    <property type="term" value="F:hydrolase activity"/>
    <property type="evidence" value="ECO:0007669"/>
    <property type="project" value="UniProtKB-KW"/>
</dbReference>
<evidence type="ECO:0000259" key="3">
    <source>
        <dbReference type="PROSITE" id="PS51192"/>
    </source>
</evidence>
<dbReference type="GO" id="GO:0003676">
    <property type="term" value="F:nucleic acid binding"/>
    <property type="evidence" value="ECO:0007669"/>
    <property type="project" value="InterPro"/>
</dbReference>
<dbReference type="VEuPathDB" id="VectorBase:LOC119181623"/>
<keyword evidence="2" id="KW-0067">ATP-binding</keyword>
<dbReference type="Proteomes" id="UP000821866">
    <property type="component" value="Chromosome 11"/>
</dbReference>
<evidence type="ECO:0000256" key="1">
    <source>
        <dbReference type="ARBA" id="ARBA00022801"/>
    </source>
</evidence>
<gene>
    <name evidence="4" type="ORF">HPB51_005786</name>
</gene>
<dbReference type="EMBL" id="JABSTU010000003">
    <property type="protein sequence ID" value="KAH8035504.1"/>
    <property type="molecule type" value="Genomic_DNA"/>
</dbReference>
<dbReference type="AlphaFoldDB" id="A0A9J6ENB0"/>
<dbReference type="InterPro" id="IPR014001">
    <property type="entry name" value="Helicase_ATP-bd"/>
</dbReference>
<keyword evidence="2" id="KW-0547">Nucleotide-binding</keyword>
<dbReference type="Pfam" id="PF00270">
    <property type="entry name" value="DEAD"/>
    <property type="match status" value="1"/>
</dbReference>
<dbReference type="Gene3D" id="3.40.50.300">
    <property type="entry name" value="P-loop containing nucleotide triphosphate hydrolases"/>
    <property type="match status" value="1"/>
</dbReference>
<organism evidence="4 5">
    <name type="scientific">Rhipicephalus microplus</name>
    <name type="common">Cattle tick</name>
    <name type="synonym">Boophilus microplus</name>
    <dbReference type="NCBI Taxonomy" id="6941"/>
    <lineage>
        <taxon>Eukaryota</taxon>
        <taxon>Metazoa</taxon>
        <taxon>Ecdysozoa</taxon>
        <taxon>Arthropoda</taxon>
        <taxon>Chelicerata</taxon>
        <taxon>Arachnida</taxon>
        <taxon>Acari</taxon>
        <taxon>Parasitiformes</taxon>
        <taxon>Ixodida</taxon>
        <taxon>Ixodoidea</taxon>
        <taxon>Ixodidae</taxon>
        <taxon>Rhipicephalinae</taxon>
        <taxon>Rhipicephalus</taxon>
        <taxon>Boophilus</taxon>
    </lineage>
</organism>
<dbReference type="PANTHER" id="PTHR47958">
    <property type="entry name" value="ATP-DEPENDENT RNA HELICASE DBP3"/>
    <property type="match status" value="1"/>
</dbReference>
<dbReference type="InterPro" id="IPR011545">
    <property type="entry name" value="DEAD/DEAH_box_helicase_dom"/>
</dbReference>
<dbReference type="SUPFAM" id="SSF52540">
    <property type="entry name" value="P-loop containing nucleoside triphosphate hydrolases"/>
    <property type="match status" value="1"/>
</dbReference>
<name>A0A9J6ENB0_RHIMP</name>
<evidence type="ECO:0000256" key="2">
    <source>
        <dbReference type="ARBA" id="ARBA00022806"/>
    </source>
</evidence>
<evidence type="ECO:0000313" key="4">
    <source>
        <dbReference type="EMBL" id="KAH8035504.1"/>
    </source>
</evidence>